<dbReference type="PANTHER" id="PTHR13581">
    <property type="entry name" value="MRG-BINDING PROTEIN"/>
    <property type="match status" value="1"/>
</dbReference>
<feature type="compositionally biased region" description="Basic and acidic residues" evidence="7">
    <location>
        <begin position="222"/>
        <end position="233"/>
    </location>
</feature>
<keyword evidence="3" id="KW-0156">Chromatin regulator</keyword>
<evidence type="ECO:0000256" key="7">
    <source>
        <dbReference type="SAM" id="MobiDB-lite"/>
    </source>
</evidence>
<keyword evidence="4" id="KW-0805">Transcription regulation</keyword>
<gene>
    <name evidence="8" type="ORF">V9T40_008981</name>
</gene>
<accession>A0AAN9TRP7</accession>
<dbReference type="EMBL" id="JBBCAQ010000010">
    <property type="protein sequence ID" value="KAK7601540.1"/>
    <property type="molecule type" value="Genomic_DNA"/>
</dbReference>
<dbReference type="GO" id="GO:0035267">
    <property type="term" value="C:NuA4 histone acetyltransferase complex"/>
    <property type="evidence" value="ECO:0007669"/>
    <property type="project" value="TreeGrafter"/>
</dbReference>
<sequence length="361" mass="40582">MVSNDDSDLSDPKNWSVADEVHLLYSTLDNKPVGLDKHFQMSIIWSKFTSNSNKNITSDILWKKLGSWYNLKSLDEFELLPVNLADEDFLLPSEAIPEYVMKNLTDEDKKFVDFSGSYKKFISGSETDDDDTDKSQFKLKGSDKMKWFECPQVYKSNDRSSKRSYEGKTKLDANDSLNESIETKKVIRQYGKAGEVSSGSILTLNITPSIYDESDENTTEIDTLKEESTDLKRNASSGDARNDHDKSSKNKRKKLIKADTSTPGDSESVENNTPVKNLARSAKVAEHITRARKGSSTSQDVSSGTESEKNVPLSSNDENAKNLKRRFSQRVSLSDTRSETPHKTSEGSSKSDHKRKAPSRR</sequence>
<evidence type="ECO:0000256" key="1">
    <source>
        <dbReference type="ARBA" id="ARBA00004123"/>
    </source>
</evidence>
<comment type="caution">
    <text evidence="8">The sequence shown here is derived from an EMBL/GenBank/DDBJ whole genome shotgun (WGS) entry which is preliminary data.</text>
</comment>
<evidence type="ECO:0000256" key="3">
    <source>
        <dbReference type="ARBA" id="ARBA00022853"/>
    </source>
</evidence>
<feature type="compositionally biased region" description="Basic residues" evidence="7">
    <location>
        <begin position="352"/>
        <end position="361"/>
    </location>
</feature>
<keyword evidence="6" id="KW-0539">Nucleus</keyword>
<keyword evidence="9" id="KW-1185">Reference proteome</keyword>
<dbReference type="Pfam" id="PF07904">
    <property type="entry name" value="Eaf7"/>
    <property type="match status" value="1"/>
</dbReference>
<dbReference type="GO" id="GO:0006325">
    <property type="term" value="P:chromatin organization"/>
    <property type="evidence" value="ECO:0007669"/>
    <property type="project" value="UniProtKB-KW"/>
</dbReference>
<feature type="region of interest" description="Disordered" evidence="7">
    <location>
        <begin position="214"/>
        <end position="361"/>
    </location>
</feature>
<evidence type="ECO:0000313" key="8">
    <source>
        <dbReference type="EMBL" id="KAK7601540.1"/>
    </source>
</evidence>
<proteinExistence type="inferred from homology"/>
<name>A0AAN9TRP7_9HEMI</name>
<feature type="compositionally biased region" description="Basic and acidic residues" evidence="7">
    <location>
        <begin position="336"/>
        <end position="351"/>
    </location>
</feature>
<evidence type="ECO:0000256" key="5">
    <source>
        <dbReference type="ARBA" id="ARBA00023163"/>
    </source>
</evidence>
<dbReference type="InterPro" id="IPR012423">
    <property type="entry name" value="Eaf7/MRGBP"/>
</dbReference>
<reference evidence="8 9" key="1">
    <citation type="submission" date="2024-03" db="EMBL/GenBank/DDBJ databases">
        <title>Adaptation during the transition from Ophiocordyceps entomopathogen to insect associate is accompanied by gene loss and intensified selection.</title>
        <authorList>
            <person name="Ward C.M."/>
            <person name="Onetto C.A."/>
            <person name="Borneman A.R."/>
        </authorList>
    </citation>
    <scope>NUCLEOTIDE SEQUENCE [LARGE SCALE GENOMIC DNA]</scope>
    <source>
        <strain evidence="8">AWRI1</strain>
        <tissue evidence="8">Single Adult Female</tissue>
    </source>
</reference>
<evidence type="ECO:0008006" key="10">
    <source>
        <dbReference type="Google" id="ProtNLM"/>
    </source>
</evidence>
<dbReference type="PANTHER" id="PTHR13581:SF5">
    <property type="entry name" value="MRG_MORF4L-BINDING PROTEIN"/>
    <property type="match status" value="1"/>
</dbReference>
<protein>
    <recommendedName>
        <fullName evidence="10">Chromatin modification-related protein EAF7</fullName>
    </recommendedName>
</protein>
<dbReference type="GO" id="GO:0005634">
    <property type="term" value="C:nucleus"/>
    <property type="evidence" value="ECO:0007669"/>
    <property type="project" value="UniProtKB-SubCell"/>
</dbReference>
<feature type="compositionally biased region" description="Polar residues" evidence="7">
    <location>
        <begin position="259"/>
        <end position="275"/>
    </location>
</feature>
<dbReference type="Proteomes" id="UP001367676">
    <property type="component" value="Unassembled WGS sequence"/>
</dbReference>
<dbReference type="GO" id="GO:0006357">
    <property type="term" value="P:regulation of transcription by RNA polymerase II"/>
    <property type="evidence" value="ECO:0007669"/>
    <property type="project" value="TreeGrafter"/>
</dbReference>
<organism evidence="8 9">
    <name type="scientific">Parthenolecanium corni</name>
    <dbReference type="NCBI Taxonomy" id="536013"/>
    <lineage>
        <taxon>Eukaryota</taxon>
        <taxon>Metazoa</taxon>
        <taxon>Ecdysozoa</taxon>
        <taxon>Arthropoda</taxon>
        <taxon>Hexapoda</taxon>
        <taxon>Insecta</taxon>
        <taxon>Pterygota</taxon>
        <taxon>Neoptera</taxon>
        <taxon>Paraneoptera</taxon>
        <taxon>Hemiptera</taxon>
        <taxon>Sternorrhyncha</taxon>
        <taxon>Coccoidea</taxon>
        <taxon>Coccidae</taxon>
        <taxon>Parthenolecanium</taxon>
    </lineage>
</organism>
<evidence type="ECO:0000256" key="6">
    <source>
        <dbReference type="ARBA" id="ARBA00023242"/>
    </source>
</evidence>
<feature type="compositionally biased region" description="Polar residues" evidence="7">
    <location>
        <begin position="294"/>
        <end position="305"/>
    </location>
</feature>
<keyword evidence="5" id="KW-0804">Transcription</keyword>
<comment type="similarity">
    <text evidence="2">Belongs to the EAF7 family.</text>
</comment>
<evidence type="ECO:0000313" key="9">
    <source>
        <dbReference type="Proteomes" id="UP001367676"/>
    </source>
</evidence>
<dbReference type="AlphaFoldDB" id="A0AAN9TRP7"/>
<evidence type="ECO:0000256" key="4">
    <source>
        <dbReference type="ARBA" id="ARBA00023015"/>
    </source>
</evidence>
<comment type="subcellular location">
    <subcellularLocation>
        <location evidence="1">Nucleus</location>
    </subcellularLocation>
</comment>
<evidence type="ECO:0000256" key="2">
    <source>
        <dbReference type="ARBA" id="ARBA00007117"/>
    </source>
</evidence>